<reference evidence="10 11" key="1">
    <citation type="journal article" date="2011" name="Proc. Natl. Acad. Sci. U.S.A.">
        <title>Comparative genomics of xylose-fermenting fungi for enhanced biofuel production.</title>
        <authorList>
            <person name="Wohlbach D.J."/>
            <person name="Kuo A."/>
            <person name="Sato T.K."/>
            <person name="Potts K.M."/>
            <person name="Salamov A.A."/>
            <person name="LaButti K.M."/>
            <person name="Sun H."/>
            <person name="Clum A."/>
            <person name="Pangilinan J.L."/>
            <person name="Lindquist E.A."/>
            <person name="Lucas S."/>
            <person name="Lapidus A."/>
            <person name="Jin M."/>
            <person name="Gunawan C."/>
            <person name="Balan V."/>
            <person name="Dale B.E."/>
            <person name="Jeffries T.W."/>
            <person name="Zinkel R."/>
            <person name="Barry K.W."/>
            <person name="Grigoriev I.V."/>
            <person name="Gasch A.P."/>
        </authorList>
    </citation>
    <scope>NUCLEOTIDE SEQUENCE [LARGE SCALE GENOMIC DNA]</scope>
    <source>
        <strain evidence="11">ATCC 10573 / BCRC 21748 / CBS 615 / JCM 9827 / NBRC 10315 / NRRL Y-1498 / VKM Y-70</strain>
    </source>
</reference>
<keyword evidence="7" id="KW-0472">Membrane</keyword>
<evidence type="ECO:0000256" key="3">
    <source>
        <dbReference type="ARBA" id="ARBA00020977"/>
    </source>
</evidence>
<dbReference type="InterPro" id="IPR009316">
    <property type="entry name" value="COG2"/>
</dbReference>
<dbReference type="Proteomes" id="UP000000707">
    <property type="component" value="Unassembled WGS sequence"/>
</dbReference>
<evidence type="ECO:0000259" key="9">
    <source>
        <dbReference type="Pfam" id="PF06148"/>
    </source>
</evidence>
<dbReference type="EMBL" id="GL996527">
    <property type="protein sequence ID" value="EGV62206.1"/>
    <property type="molecule type" value="Genomic_DNA"/>
</dbReference>
<protein>
    <recommendedName>
        <fullName evidence="3">Conserved oligomeric Golgi complex subunit 2</fullName>
    </recommendedName>
    <alternativeName>
        <fullName evidence="8">Component of oligomeric Golgi complex 2</fullName>
    </alternativeName>
</protein>
<evidence type="ECO:0000256" key="5">
    <source>
        <dbReference type="ARBA" id="ARBA00022927"/>
    </source>
</evidence>
<keyword evidence="5" id="KW-0653">Protein transport</keyword>
<evidence type="ECO:0000313" key="10">
    <source>
        <dbReference type="EMBL" id="EGV62206.1"/>
    </source>
</evidence>
<dbReference type="eggNOG" id="KOG2307">
    <property type="taxonomic scope" value="Eukaryota"/>
</dbReference>
<dbReference type="GO" id="GO:0007030">
    <property type="term" value="P:Golgi organization"/>
    <property type="evidence" value="ECO:0007669"/>
    <property type="project" value="InterPro"/>
</dbReference>
<dbReference type="RefSeq" id="XP_006688376.1">
    <property type="nucleotide sequence ID" value="XM_006688313.1"/>
</dbReference>
<dbReference type="OrthoDB" id="332281at2759"/>
<dbReference type="GO" id="GO:0000139">
    <property type="term" value="C:Golgi membrane"/>
    <property type="evidence" value="ECO:0007669"/>
    <property type="project" value="UniProtKB-SubCell"/>
</dbReference>
<dbReference type="PANTHER" id="PTHR12961">
    <property type="entry name" value="CONSERVED OLIGOMERIC GOLGI COMPLEX COMPONENT 2"/>
    <property type="match status" value="1"/>
</dbReference>
<evidence type="ECO:0000256" key="2">
    <source>
        <dbReference type="ARBA" id="ARBA00007603"/>
    </source>
</evidence>
<evidence type="ECO:0000256" key="1">
    <source>
        <dbReference type="ARBA" id="ARBA00004395"/>
    </source>
</evidence>
<keyword evidence="4" id="KW-0813">Transport</keyword>
<dbReference type="KEGG" id="cten:18247958"/>
<dbReference type="GO" id="GO:0015031">
    <property type="term" value="P:protein transport"/>
    <property type="evidence" value="ECO:0007669"/>
    <property type="project" value="UniProtKB-KW"/>
</dbReference>
<organism evidence="11">
    <name type="scientific">Candida tenuis (strain ATCC 10573 / BCRC 21748 / CBS 615 / JCM 9827 / NBRC 10315 / NRRL Y-1498 / VKM Y-70)</name>
    <name type="common">Yeast</name>
    <name type="synonym">Yamadazyma tenuis</name>
    <dbReference type="NCBI Taxonomy" id="590646"/>
    <lineage>
        <taxon>Eukaryota</taxon>
        <taxon>Fungi</taxon>
        <taxon>Dikarya</taxon>
        <taxon>Ascomycota</taxon>
        <taxon>Saccharomycotina</taxon>
        <taxon>Pichiomycetes</taxon>
        <taxon>Debaryomycetaceae</taxon>
        <taxon>Yamadazyma</taxon>
    </lineage>
</organism>
<evidence type="ECO:0000313" key="11">
    <source>
        <dbReference type="Proteomes" id="UP000000707"/>
    </source>
</evidence>
<sequence length="225" mass="25637">MSLDLDIDEFSNKNLRDLINEPSFDVDPFLHKNYRFESIDLLTKELAVLHSQLNQELIHLINNNFDQFIKLSLSLDGSAELINSISVDLNNFNLKLQAVIFKFNKVNGQFNQVLQFQTDLNRVKFKINAVLLTNKLISNLDGLLVLGSTGSPNPKQSVQLAKNMLNLSLNINNLQLITNHGLVNLKKFKSLLLELRSFLGSLKNLDSEDKFELFKVRKILDSINP</sequence>
<keyword evidence="11" id="KW-1185">Reference proteome</keyword>
<name>G3BBP8_CANTC</name>
<dbReference type="InterPro" id="IPR024602">
    <property type="entry name" value="COG_su2_N"/>
</dbReference>
<dbReference type="PANTHER" id="PTHR12961:SF0">
    <property type="entry name" value="CONSERVED OLIGOMERIC GOLGI COMPLEX SUBUNIT 2"/>
    <property type="match status" value="1"/>
</dbReference>
<comment type="similarity">
    <text evidence="2">Belongs to the COG2 family.</text>
</comment>
<gene>
    <name evidence="10" type="ORF">CANTEDRAFT_115666</name>
</gene>
<dbReference type="STRING" id="590646.G3BBP8"/>
<feature type="domain" description="Conserved oligomeric Golgi complex subunit 2 N-terminal" evidence="9">
    <location>
        <begin position="20"/>
        <end position="85"/>
    </location>
</feature>
<accession>G3BBP8</accession>
<evidence type="ECO:0000256" key="6">
    <source>
        <dbReference type="ARBA" id="ARBA00023034"/>
    </source>
</evidence>
<evidence type="ECO:0000256" key="8">
    <source>
        <dbReference type="ARBA" id="ARBA00031344"/>
    </source>
</evidence>
<evidence type="ECO:0000256" key="4">
    <source>
        <dbReference type="ARBA" id="ARBA00022448"/>
    </source>
</evidence>
<evidence type="ECO:0000256" key="7">
    <source>
        <dbReference type="ARBA" id="ARBA00023136"/>
    </source>
</evidence>
<dbReference type="GO" id="GO:0017119">
    <property type="term" value="C:Golgi transport complex"/>
    <property type="evidence" value="ECO:0007669"/>
    <property type="project" value="TreeGrafter"/>
</dbReference>
<dbReference type="GO" id="GO:0006891">
    <property type="term" value="P:intra-Golgi vesicle-mediated transport"/>
    <property type="evidence" value="ECO:0007669"/>
    <property type="project" value="TreeGrafter"/>
</dbReference>
<comment type="subcellular location">
    <subcellularLocation>
        <location evidence="1">Golgi apparatus membrane</location>
        <topology evidence="1">Peripheral membrane protein</topology>
    </subcellularLocation>
</comment>
<dbReference type="AlphaFoldDB" id="G3BBP8"/>
<dbReference type="HOGENOM" id="CLU_1229791_0_0_1"/>
<proteinExistence type="inferred from homology"/>
<dbReference type="Pfam" id="PF06148">
    <property type="entry name" value="COG2_N"/>
    <property type="match status" value="1"/>
</dbReference>
<keyword evidence="6" id="KW-0333">Golgi apparatus</keyword>
<dbReference type="GeneID" id="18247958"/>